<sequence length="258" mass="30405">MVCSSENMLSMKDYPLDENDVVIVTYPRSGAAWSSELVSAIAHEADIEEIEAVPLEHRVSWLEMDYRYIPEDSFIHPSQSTNPQAKKRIWFSHLHFEHLPLATQQGKCKVIYVARNPKETASSYCNFYRITRDRELQRDLSFTDFFPIFTSGYIFGGNWFNHVRDYWKFCQNNPNATFLNFEDMKSNLTTVVEHLEEFIDVPLTEDQRQRVVRHCSYRSMEGEARDWKNTFTVALNEAFDKLYNKKKEGLGLDFLFDY</sequence>
<dbReference type="GO" id="GO:0008146">
    <property type="term" value="F:sulfotransferase activity"/>
    <property type="evidence" value="ECO:0007669"/>
    <property type="project" value="InterPro"/>
</dbReference>
<evidence type="ECO:0000259" key="3">
    <source>
        <dbReference type="Pfam" id="PF00685"/>
    </source>
</evidence>
<dbReference type="PANTHER" id="PTHR11783">
    <property type="entry name" value="SULFOTRANSFERASE SULT"/>
    <property type="match status" value="1"/>
</dbReference>
<accession>A0AAN5I2F6</accession>
<name>A0AAN5I2F6_9BILA</name>
<evidence type="ECO:0000313" key="5">
    <source>
        <dbReference type="Proteomes" id="UP001328107"/>
    </source>
</evidence>
<comment type="similarity">
    <text evidence="1">Belongs to the sulfotransferase 1 family.</text>
</comment>
<keyword evidence="5" id="KW-1185">Reference proteome</keyword>
<dbReference type="Pfam" id="PF00685">
    <property type="entry name" value="Sulfotransfer_1"/>
    <property type="match status" value="1"/>
</dbReference>
<evidence type="ECO:0000256" key="2">
    <source>
        <dbReference type="ARBA" id="ARBA00022679"/>
    </source>
</evidence>
<dbReference type="InterPro" id="IPR000863">
    <property type="entry name" value="Sulfotransferase_dom"/>
</dbReference>
<evidence type="ECO:0000256" key="1">
    <source>
        <dbReference type="ARBA" id="ARBA00005771"/>
    </source>
</evidence>
<proteinExistence type="inferred from homology"/>
<feature type="domain" description="Sulfotransferase" evidence="3">
    <location>
        <begin position="19"/>
        <end position="222"/>
    </location>
</feature>
<dbReference type="AlphaFoldDB" id="A0AAN5I2F6"/>
<evidence type="ECO:0000313" key="4">
    <source>
        <dbReference type="EMBL" id="GMR49438.1"/>
    </source>
</evidence>
<keyword evidence="2" id="KW-0808">Transferase</keyword>
<dbReference type="Proteomes" id="UP001328107">
    <property type="component" value="Unassembled WGS sequence"/>
</dbReference>
<comment type="caution">
    <text evidence="4">The sequence shown here is derived from an EMBL/GenBank/DDBJ whole genome shotgun (WGS) entry which is preliminary data.</text>
</comment>
<dbReference type="InterPro" id="IPR027417">
    <property type="entry name" value="P-loop_NTPase"/>
</dbReference>
<gene>
    <name evidence="4" type="ORF">PMAYCL1PPCAC_19633</name>
</gene>
<protein>
    <recommendedName>
        <fullName evidence="3">Sulfotransferase domain-containing protein</fullName>
    </recommendedName>
</protein>
<reference evidence="5" key="1">
    <citation type="submission" date="2022-10" db="EMBL/GenBank/DDBJ databases">
        <title>Genome assembly of Pristionchus species.</title>
        <authorList>
            <person name="Yoshida K."/>
            <person name="Sommer R.J."/>
        </authorList>
    </citation>
    <scope>NUCLEOTIDE SEQUENCE [LARGE SCALE GENOMIC DNA]</scope>
    <source>
        <strain evidence="5">RS5460</strain>
    </source>
</reference>
<dbReference type="Gene3D" id="3.40.50.300">
    <property type="entry name" value="P-loop containing nucleotide triphosphate hydrolases"/>
    <property type="match status" value="1"/>
</dbReference>
<dbReference type="SUPFAM" id="SSF52540">
    <property type="entry name" value="P-loop containing nucleoside triphosphate hydrolases"/>
    <property type="match status" value="1"/>
</dbReference>
<organism evidence="4 5">
    <name type="scientific">Pristionchus mayeri</name>
    <dbReference type="NCBI Taxonomy" id="1317129"/>
    <lineage>
        <taxon>Eukaryota</taxon>
        <taxon>Metazoa</taxon>
        <taxon>Ecdysozoa</taxon>
        <taxon>Nematoda</taxon>
        <taxon>Chromadorea</taxon>
        <taxon>Rhabditida</taxon>
        <taxon>Rhabditina</taxon>
        <taxon>Diplogasteromorpha</taxon>
        <taxon>Diplogasteroidea</taxon>
        <taxon>Neodiplogasteridae</taxon>
        <taxon>Pristionchus</taxon>
    </lineage>
</organism>
<dbReference type="EMBL" id="BTRK01000004">
    <property type="protein sequence ID" value="GMR49438.1"/>
    <property type="molecule type" value="Genomic_DNA"/>
</dbReference>